<evidence type="ECO:0000313" key="10">
    <source>
        <dbReference type="WBParaSite" id="ACOC_0000415001-mRNA-1"/>
    </source>
</evidence>
<organism evidence="10">
    <name type="scientific">Angiostrongylus costaricensis</name>
    <name type="common">Nematode worm</name>
    <dbReference type="NCBI Taxonomy" id="334426"/>
    <lineage>
        <taxon>Eukaryota</taxon>
        <taxon>Metazoa</taxon>
        <taxon>Ecdysozoa</taxon>
        <taxon>Nematoda</taxon>
        <taxon>Chromadorea</taxon>
        <taxon>Rhabditida</taxon>
        <taxon>Rhabditina</taxon>
        <taxon>Rhabditomorpha</taxon>
        <taxon>Strongyloidea</taxon>
        <taxon>Metastrongylidae</taxon>
        <taxon>Angiostrongylus</taxon>
    </lineage>
</organism>
<name>A0A0R3PIH3_ANGCS</name>
<dbReference type="OrthoDB" id="6493944at2759"/>
<evidence type="ECO:0000313" key="9">
    <source>
        <dbReference type="Proteomes" id="UP000267027"/>
    </source>
</evidence>
<protein>
    <submittedName>
        <fullName evidence="10">Na_H_Exchanger domain-containing protein</fullName>
    </submittedName>
</protein>
<dbReference type="GO" id="GO:0005886">
    <property type="term" value="C:plasma membrane"/>
    <property type="evidence" value="ECO:0007669"/>
    <property type="project" value="TreeGrafter"/>
</dbReference>
<keyword evidence="3 6" id="KW-0812">Transmembrane</keyword>
<keyword evidence="5 6" id="KW-0472">Membrane</keyword>
<proteinExistence type="predicted"/>
<sequence>MTEVLPLPVTALLPVILFPSTGVMTSHAVAQQFINNTNFLFIGGLIMAAAVEKCDLHERMALFVLKMVGSEPKWIMLGFMVITASLRSVRASIRF</sequence>
<dbReference type="Pfam" id="PF03600">
    <property type="entry name" value="CitMHS"/>
    <property type="match status" value="1"/>
</dbReference>
<feature type="transmembrane region" description="Helical" evidence="6">
    <location>
        <begin position="74"/>
        <end position="93"/>
    </location>
</feature>
<dbReference type="PANTHER" id="PTHR10283">
    <property type="entry name" value="SOLUTE CARRIER FAMILY 13 MEMBER"/>
    <property type="match status" value="1"/>
</dbReference>
<keyword evidence="4 6" id="KW-1133">Transmembrane helix</keyword>
<evidence type="ECO:0000256" key="6">
    <source>
        <dbReference type="SAM" id="Phobius"/>
    </source>
</evidence>
<evidence type="ECO:0000256" key="1">
    <source>
        <dbReference type="ARBA" id="ARBA00004141"/>
    </source>
</evidence>
<gene>
    <name evidence="8" type="ORF">ACOC_LOCUS4151</name>
</gene>
<dbReference type="STRING" id="334426.A0A0R3PIH3"/>
<evidence type="ECO:0000256" key="5">
    <source>
        <dbReference type="ARBA" id="ARBA00023136"/>
    </source>
</evidence>
<dbReference type="InterPro" id="IPR004680">
    <property type="entry name" value="Cit_transptr-like_dom"/>
</dbReference>
<evidence type="ECO:0000256" key="3">
    <source>
        <dbReference type="ARBA" id="ARBA00022692"/>
    </source>
</evidence>
<evidence type="ECO:0000259" key="7">
    <source>
        <dbReference type="Pfam" id="PF03600"/>
    </source>
</evidence>
<dbReference type="OMA" id="CIMAIFW"/>
<dbReference type="AlphaFoldDB" id="A0A0R3PIH3"/>
<dbReference type="EMBL" id="UYYA01002198">
    <property type="protein sequence ID" value="VDM55736.1"/>
    <property type="molecule type" value="Genomic_DNA"/>
</dbReference>
<evidence type="ECO:0000256" key="2">
    <source>
        <dbReference type="ARBA" id="ARBA00022448"/>
    </source>
</evidence>
<keyword evidence="9" id="KW-1185">Reference proteome</keyword>
<dbReference type="PANTHER" id="PTHR10283:SF85">
    <property type="entry name" value="SODIUM-DEPENDENT HIGH-AFFINITY DICARBOXYLATE TRANSPORTER 3"/>
    <property type="match status" value="1"/>
</dbReference>
<reference evidence="8 9" key="2">
    <citation type="submission" date="2018-11" db="EMBL/GenBank/DDBJ databases">
        <authorList>
            <consortium name="Pathogen Informatics"/>
        </authorList>
    </citation>
    <scope>NUCLEOTIDE SEQUENCE [LARGE SCALE GENOMIC DNA]</scope>
    <source>
        <strain evidence="8 9">Costa Rica</strain>
    </source>
</reference>
<feature type="domain" description="Citrate transporter-like" evidence="7">
    <location>
        <begin position="1"/>
        <end position="86"/>
    </location>
</feature>
<reference evidence="10" key="1">
    <citation type="submission" date="2017-02" db="UniProtKB">
        <authorList>
            <consortium name="WormBaseParasite"/>
        </authorList>
    </citation>
    <scope>IDENTIFICATION</scope>
</reference>
<evidence type="ECO:0000313" key="8">
    <source>
        <dbReference type="EMBL" id="VDM55736.1"/>
    </source>
</evidence>
<evidence type="ECO:0000256" key="4">
    <source>
        <dbReference type="ARBA" id="ARBA00022989"/>
    </source>
</evidence>
<dbReference type="GO" id="GO:0015137">
    <property type="term" value="F:citrate transmembrane transporter activity"/>
    <property type="evidence" value="ECO:0007669"/>
    <property type="project" value="TreeGrafter"/>
</dbReference>
<dbReference type="WBParaSite" id="ACOC_0000415001-mRNA-1">
    <property type="protein sequence ID" value="ACOC_0000415001-mRNA-1"/>
    <property type="gene ID" value="ACOC_0000415001"/>
</dbReference>
<dbReference type="Proteomes" id="UP000267027">
    <property type="component" value="Unassembled WGS sequence"/>
</dbReference>
<keyword evidence="2" id="KW-0813">Transport</keyword>
<accession>A0A0R3PIH3</accession>
<dbReference type="GO" id="GO:0015141">
    <property type="term" value="F:succinate transmembrane transporter activity"/>
    <property type="evidence" value="ECO:0007669"/>
    <property type="project" value="TreeGrafter"/>
</dbReference>
<comment type="subcellular location">
    <subcellularLocation>
        <location evidence="1">Membrane</location>
        <topology evidence="1">Multi-pass membrane protein</topology>
    </subcellularLocation>
</comment>